<protein>
    <recommendedName>
        <fullName evidence="2">ABC-type transport auxiliary lipoprotein component domain-containing protein</fullName>
    </recommendedName>
</protein>
<dbReference type="Pfam" id="PF03886">
    <property type="entry name" value="ABC_trans_aux"/>
    <property type="match status" value="1"/>
</dbReference>
<dbReference type="Proteomes" id="UP000236286">
    <property type="component" value="Unassembled WGS sequence"/>
</dbReference>
<feature type="domain" description="ABC-type transport auxiliary lipoprotein component" evidence="2">
    <location>
        <begin position="26"/>
        <end position="180"/>
    </location>
</feature>
<dbReference type="OrthoDB" id="9808689at2"/>
<dbReference type="SUPFAM" id="SSF159594">
    <property type="entry name" value="XCC0632-like"/>
    <property type="match status" value="1"/>
</dbReference>
<evidence type="ECO:0000256" key="1">
    <source>
        <dbReference type="SAM" id="SignalP"/>
    </source>
</evidence>
<evidence type="ECO:0000313" key="4">
    <source>
        <dbReference type="Proteomes" id="UP000236286"/>
    </source>
</evidence>
<evidence type="ECO:0000313" key="3">
    <source>
        <dbReference type="EMBL" id="PNG26480.1"/>
    </source>
</evidence>
<gene>
    <name evidence="3" type="ORF">CR492_08075</name>
</gene>
<dbReference type="InterPro" id="IPR005586">
    <property type="entry name" value="ABC_trans_aux"/>
</dbReference>
<sequence length="187" mass="19186">MARLAALVSVGVLPAACASAPPATFNLDSAASGFSAKQARRGQIAIAAPTALPPVDSNRIVVRVGEDQIALLTGAAWADQLPALLQAKLIATFQNASLIRAVVAPGMSADYELRSQIRRFEYVAGRGAVFVEISAQIVGGAGRIVAGKIFSATAPAPANDGATIVAALNAATAEVMRQIVRWTAPQI</sequence>
<comment type="caution">
    <text evidence="3">The sequence shown here is derived from an EMBL/GenBank/DDBJ whole genome shotgun (WGS) entry which is preliminary data.</text>
</comment>
<evidence type="ECO:0000259" key="2">
    <source>
        <dbReference type="Pfam" id="PF03886"/>
    </source>
</evidence>
<keyword evidence="1" id="KW-0732">Signal</keyword>
<feature type="chain" id="PRO_5014451176" description="ABC-type transport auxiliary lipoprotein component domain-containing protein" evidence="1">
    <location>
        <begin position="21"/>
        <end position="187"/>
    </location>
</feature>
<organism evidence="3 4">
    <name type="scientific">Methylocella silvestris</name>
    <dbReference type="NCBI Taxonomy" id="199596"/>
    <lineage>
        <taxon>Bacteria</taxon>
        <taxon>Pseudomonadati</taxon>
        <taxon>Pseudomonadota</taxon>
        <taxon>Alphaproteobacteria</taxon>
        <taxon>Hyphomicrobiales</taxon>
        <taxon>Beijerinckiaceae</taxon>
        <taxon>Methylocella</taxon>
    </lineage>
</organism>
<reference evidence="3 4" key="1">
    <citation type="submission" date="2017-10" db="EMBL/GenBank/DDBJ databases">
        <title>Genome announcement of Methylocella silvestris TVC from permafrost.</title>
        <authorList>
            <person name="Wang J."/>
            <person name="Geng K."/>
            <person name="Ul-Haque F."/>
            <person name="Crombie A.T."/>
            <person name="Street L.E."/>
            <person name="Wookey P.A."/>
            <person name="Murrell J.C."/>
            <person name="Pratscher J."/>
        </authorList>
    </citation>
    <scope>NUCLEOTIDE SEQUENCE [LARGE SCALE GENOMIC DNA]</scope>
    <source>
        <strain evidence="3 4">TVC</strain>
    </source>
</reference>
<name>A0A2J7TI84_METSI</name>
<dbReference type="EMBL" id="PDZR01000007">
    <property type="protein sequence ID" value="PNG26480.1"/>
    <property type="molecule type" value="Genomic_DNA"/>
</dbReference>
<feature type="signal peptide" evidence="1">
    <location>
        <begin position="1"/>
        <end position="20"/>
    </location>
</feature>
<proteinExistence type="predicted"/>
<accession>A0A2J7TI84</accession>
<dbReference type="AlphaFoldDB" id="A0A2J7TI84"/>
<dbReference type="Gene3D" id="3.40.50.10610">
    <property type="entry name" value="ABC-type transport auxiliary lipoprotein component"/>
    <property type="match status" value="1"/>
</dbReference>